<evidence type="ECO:0000313" key="2">
    <source>
        <dbReference type="Proteomes" id="UP000011778"/>
    </source>
</evidence>
<sequence length="42" mass="5190">MPGLLEEQEMNRLFRSLGRHLGWNQNQIRQEIKTVKDRYKIY</sequence>
<protein>
    <submittedName>
        <fullName evidence="1">Uncharacterized protein</fullName>
    </submittedName>
</protein>
<organism evidence="1 2">
    <name type="scientific">Leptospira interrogans serovar Copenhageni str. LT2050</name>
    <dbReference type="NCBI Taxonomy" id="1001598"/>
    <lineage>
        <taxon>Bacteria</taxon>
        <taxon>Pseudomonadati</taxon>
        <taxon>Spirochaetota</taxon>
        <taxon>Spirochaetia</taxon>
        <taxon>Leptospirales</taxon>
        <taxon>Leptospiraceae</taxon>
        <taxon>Leptospira</taxon>
    </lineage>
</organism>
<proteinExistence type="predicted"/>
<reference evidence="1 2" key="1">
    <citation type="submission" date="2013-02" db="EMBL/GenBank/DDBJ databases">
        <authorList>
            <person name="Harkins D.M."/>
            <person name="Durkin A.S."/>
            <person name="Brinkac L.M."/>
            <person name="Haft D.H."/>
            <person name="Selengut J.D."/>
            <person name="Sanka R."/>
            <person name="DePew J."/>
            <person name="Purushe J."/>
            <person name="Tulsiani S.M."/>
            <person name="Graham G.C."/>
            <person name="Burns M.-A."/>
            <person name="Dohnt M.F."/>
            <person name="Smythe L.D."/>
            <person name="McKay D.B."/>
            <person name="Craig S.B."/>
            <person name="Vinetz J.M."/>
            <person name="Sutton G.G."/>
            <person name="Nierman W.C."/>
            <person name="Fouts D.E."/>
        </authorList>
    </citation>
    <scope>NUCLEOTIDE SEQUENCE [LARGE SCALE GENOMIC DNA]</scope>
    <source>
        <strain evidence="1 2">LT2050</strain>
    </source>
</reference>
<dbReference type="Proteomes" id="UP000011778">
    <property type="component" value="Unassembled WGS sequence"/>
</dbReference>
<dbReference type="AlphaFoldDB" id="M3GDX0"/>
<dbReference type="EMBL" id="AFMD02000085">
    <property type="protein sequence ID" value="EMG23610.1"/>
    <property type="molecule type" value="Genomic_DNA"/>
</dbReference>
<comment type="caution">
    <text evidence="1">The sequence shown here is derived from an EMBL/GenBank/DDBJ whole genome shotgun (WGS) entry which is preliminary data.</text>
</comment>
<name>M3GDX0_LEPIT</name>
<gene>
    <name evidence="1" type="ORF">LEP1GSC150_0617</name>
</gene>
<evidence type="ECO:0000313" key="1">
    <source>
        <dbReference type="EMBL" id="EMG23610.1"/>
    </source>
</evidence>
<accession>M3GDX0</accession>